<dbReference type="EMBL" id="JACHIJ010000002">
    <property type="protein sequence ID" value="MBB5051546.1"/>
    <property type="molecule type" value="Genomic_DNA"/>
</dbReference>
<reference evidence="1 2" key="1">
    <citation type="submission" date="2020-08" db="EMBL/GenBank/DDBJ databases">
        <title>Genomic Encyclopedia of Type Strains, Phase IV (KMG-IV): sequencing the most valuable type-strain genomes for metagenomic binning, comparative biology and taxonomic classification.</title>
        <authorList>
            <person name="Goeker M."/>
        </authorList>
    </citation>
    <scope>NUCLEOTIDE SEQUENCE [LARGE SCALE GENOMIC DNA]</scope>
    <source>
        <strain evidence="1 2">DSM 17498</strain>
    </source>
</reference>
<name>A0A840N481_9BRAD</name>
<dbReference type="AlphaFoldDB" id="A0A840N481"/>
<organism evidence="1 2">
    <name type="scientific">Afipia massiliensis</name>
    <dbReference type="NCBI Taxonomy" id="211460"/>
    <lineage>
        <taxon>Bacteria</taxon>
        <taxon>Pseudomonadati</taxon>
        <taxon>Pseudomonadota</taxon>
        <taxon>Alphaproteobacteria</taxon>
        <taxon>Hyphomicrobiales</taxon>
        <taxon>Nitrobacteraceae</taxon>
        <taxon>Afipia</taxon>
    </lineage>
</organism>
<proteinExistence type="predicted"/>
<sequence length="181" mass="20129">MKRPTRTKPGDHLSWLVIRARDGKWDDLVEYINSDAPLTPQGRAAVALLLKEFLERRHGGPSGTPTDEQEAIEVAVWFMCAARDIFTDRYGRERLNSDEIKELARVTAAKTSAEFSKLNAPLEATDLIGLPGASKKSPYKVGPTKHAEYLVCRELRFAARPLVDELVEALAVFTGNKPVKV</sequence>
<comment type="caution">
    <text evidence="1">The sequence shown here is derived from an EMBL/GenBank/DDBJ whole genome shotgun (WGS) entry which is preliminary data.</text>
</comment>
<dbReference type="RefSeq" id="WP_184083509.1">
    <property type="nucleotide sequence ID" value="NZ_JACHIJ010000002.1"/>
</dbReference>
<dbReference type="Proteomes" id="UP000521227">
    <property type="component" value="Unassembled WGS sequence"/>
</dbReference>
<gene>
    <name evidence="1" type="ORF">HNQ36_001500</name>
</gene>
<protein>
    <submittedName>
        <fullName evidence="1">Uncharacterized protein</fullName>
    </submittedName>
</protein>
<evidence type="ECO:0000313" key="2">
    <source>
        <dbReference type="Proteomes" id="UP000521227"/>
    </source>
</evidence>
<accession>A0A840N481</accession>
<evidence type="ECO:0000313" key="1">
    <source>
        <dbReference type="EMBL" id="MBB5051546.1"/>
    </source>
</evidence>